<evidence type="ECO:0000256" key="4">
    <source>
        <dbReference type="SAM" id="Phobius"/>
    </source>
</evidence>
<keyword evidence="1" id="KW-0805">Transcription regulation</keyword>
<dbReference type="Pfam" id="PF13490">
    <property type="entry name" value="zf-HC2"/>
    <property type="match status" value="1"/>
</dbReference>
<evidence type="ECO:0000259" key="5">
    <source>
        <dbReference type="Pfam" id="PF13490"/>
    </source>
</evidence>
<keyword evidence="7" id="KW-1185">Reference proteome</keyword>
<sequence length="195" mass="20128">MPLRQRLGRAGRRPARPSSGRRESAHPGRAARAAPRGHRARGPGVNATDPFELDDGAYVLGALSASERAAFETHLLTCADCRERVRQARAASSMLDGLRVSDLVAPAPPPAATSSAPTGTGRTRRALLALGGLAAAAVVAFGAVAVASFVDGGSPATTAMTPLVDTPVRAAAALVPKRWGTEIEVDCEYRTVPSD</sequence>
<proteinExistence type="predicted"/>
<feature type="domain" description="Putative zinc-finger" evidence="5">
    <location>
        <begin position="56"/>
        <end position="82"/>
    </location>
</feature>
<keyword evidence="4" id="KW-1133">Transmembrane helix</keyword>
<dbReference type="InterPro" id="IPR041916">
    <property type="entry name" value="Anti_sigma_zinc_sf"/>
</dbReference>
<organism evidence="6 7">
    <name type="scientific">Motilibacter deserti</name>
    <dbReference type="NCBI Taxonomy" id="2714956"/>
    <lineage>
        <taxon>Bacteria</taxon>
        <taxon>Bacillati</taxon>
        <taxon>Actinomycetota</taxon>
        <taxon>Actinomycetes</taxon>
        <taxon>Motilibacterales</taxon>
        <taxon>Motilibacteraceae</taxon>
        <taxon>Motilibacter</taxon>
    </lineage>
</organism>
<dbReference type="InterPro" id="IPR027383">
    <property type="entry name" value="Znf_put"/>
</dbReference>
<feature type="non-terminal residue" evidence="6">
    <location>
        <position position="195"/>
    </location>
</feature>
<keyword evidence="4" id="KW-0812">Transmembrane</keyword>
<feature type="compositionally biased region" description="Basic residues" evidence="3">
    <location>
        <begin position="1"/>
        <end position="15"/>
    </location>
</feature>
<dbReference type="Gene3D" id="1.10.10.1320">
    <property type="entry name" value="Anti-sigma factor, zinc-finger domain"/>
    <property type="match status" value="1"/>
</dbReference>
<comment type="caution">
    <text evidence="6">The sequence shown here is derived from an EMBL/GenBank/DDBJ whole genome shotgun (WGS) entry which is preliminary data.</text>
</comment>
<evidence type="ECO:0000256" key="1">
    <source>
        <dbReference type="ARBA" id="ARBA00023015"/>
    </source>
</evidence>
<evidence type="ECO:0000313" key="7">
    <source>
        <dbReference type="Proteomes" id="UP000800981"/>
    </source>
</evidence>
<dbReference type="EMBL" id="JAANNP010000018">
    <property type="protein sequence ID" value="NHC15174.1"/>
    <property type="molecule type" value="Genomic_DNA"/>
</dbReference>
<keyword evidence="2" id="KW-0804">Transcription</keyword>
<gene>
    <name evidence="6" type="ORF">G9H71_15415</name>
</gene>
<reference evidence="6 7" key="1">
    <citation type="submission" date="2020-03" db="EMBL/GenBank/DDBJ databases">
        <title>Two novel Motilibacter sp.</title>
        <authorList>
            <person name="Liu S."/>
        </authorList>
    </citation>
    <scope>NUCLEOTIDE SEQUENCE [LARGE SCALE GENOMIC DNA]</scope>
    <source>
        <strain evidence="6 7">E257</strain>
    </source>
</reference>
<accession>A0ABX0GZH2</accession>
<evidence type="ECO:0000313" key="6">
    <source>
        <dbReference type="EMBL" id="NHC15174.1"/>
    </source>
</evidence>
<feature type="transmembrane region" description="Helical" evidence="4">
    <location>
        <begin position="127"/>
        <end position="150"/>
    </location>
</feature>
<name>A0ABX0GZH2_9ACTN</name>
<protein>
    <submittedName>
        <fullName evidence="6">Zf-HC2 domain-containing protein</fullName>
    </submittedName>
</protein>
<keyword evidence="4" id="KW-0472">Membrane</keyword>
<dbReference type="Proteomes" id="UP000800981">
    <property type="component" value="Unassembled WGS sequence"/>
</dbReference>
<evidence type="ECO:0000256" key="2">
    <source>
        <dbReference type="ARBA" id="ARBA00023163"/>
    </source>
</evidence>
<evidence type="ECO:0000256" key="3">
    <source>
        <dbReference type="SAM" id="MobiDB-lite"/>
    </source>
</evidence>
<feature type="region of interest" description="Disordered" evidence="3">
    <location>
        <begin position="1"/>
        <end position="48"/>
    </location>
</feature>